<comment type="caution">
    <text evidence="1">The sequence shown here is derived from an EMBL/GenBank/DDBJ whole genome shotgun (WGS) entry which is preliminary data.</text>
</comment>
<evidence type="ECO:0000313" key="1">
    <source>
        <dbReference type="EMBL" id="KAF3072204.1"/>
    </source>
</evidence>
<sequence>MFPSPALWGRRAGSTSQGRWARRSIKLIPSIKSPVSLPYNTMSCAWESLIWNSFAPLSRLTVIRLQHRSAVVRLMAKCVRQKGR</sequence>
<dbReference type="AlphaFoldDB" id="A0A9P4XGY7"/>
<proteinExistence type="predicted"/>
<reference evidence="1 2" key="1">
    <citation type="submission" date="2018-06" db="EMBL/GenBank/DDBJ databases">
        <title>Genome analysis of cellulolytic fungus Trichoderma lentiforme CFAM-422.</title>
        <authorList>
            <person name="Steindorff A.S."/>
            <person name="Formighieri E.F."/>
            <person name="Midorikawa G.E.O."/>
            <person name="Tamietti M.S."/>
            <person name="Ramos E.Z."/>
            <person name="Silva A.S."/>
            <person name="Bon E.P.S."/>
            <person name="Mendes T.D."/>
            <person name="Damaso M.C.T."/>
            <person name="Favaro L.C.L."/>
        </authorList>
    </citation>
    <scope>NUCLEOTIDE SEQUENCE [LARGE SCALE GENOMIC DNA]</scope>
    <source>
        <strain evidence="1 2">CFAM-422</strain>
    </source>
</reference>
<evidence type="ECO:0000313" key="2">
    <source>
        <dbReference type="Proteomes" id="UP000801864"/>
    </source>
</evidence>
<name>A0A9P4XGY7_9HYPO</name>
<keyword evidence="2" id="KW-1185">Reference proteome</keyword>
<organism evidence="1 2">
    <name type="scientific">Trichoderma lentiforme</name>
    <dbReference type="NCBI Taxonomy" id="1567552"/>
    <lineage>
        <taxon>Eukaryota</taxon>
        <taxon>Fungi</taxon>
        <taxon>Dikarya</taxon>
        <taxon>Ascomycota</taxon>
        <taxon>Pezizomycotina</taxon>
        <taxon>Sordariomycetes</taxon>
        <taxon>Hypocreomycetidae</taxon>
        <taxon>Hypocreales</taxon>
        <taxon>Hypocreaceae</taxon>
        <taxon>Trichoderma</taxon>
    </lineage>
</organism>
<dbReference type="Proteomes" id="UP000801864">
    <property type="component" value="Unassembled WGS sequence"/>
</dbReference>
<gene>
    <name evidence="1" type="ORF">CFAM422_006072</name>
</gene>
<dbReference type="EMBL" id="QLNT01000009">
    <property type="protein sequence ID" value="KAF3072204.1"/>
    <property type="molecule type" value="Genomic_DNA"/>
</dbReference>
<protein>
    <submittedName>
        <fullName evidence="1">Uncharacterized protein</fullName>
    </submittedName>
</protein>
<accession>A0A9P4XGY7</accession>